<dbReference type="InterPro" id="IPR001638">
    <property type="entry name" value="Solute-binding_3/MltF_N"/>
</dbReference>
<comment type="subcellular location">
    <subcellularLocation>
        <location evidence="1">Periplasm</location>
    </subcellularLocation>
</comment>
<dbReference type="Pfam" id="PF09084">
    <property type="entry name" value="NMT1"/>
    <property type="match status" value="1"/>
</dbReference>
<evidence type="ECO:0000259" key="6">
    <source>
        <dbReference type="SMART" id="SM00062"/>
    </source>
</evidence>
<dbReference type="PROSITE" id="PS51318">
    <property type="entry name" value="TAT"/>
    <property type="match status" value="1"/>
</dbReference>
<dbReference type="GO" id="GO:0042626">
    <property type="term" value="F:ATPase-coupled transmembrane transporter activity"/>
    <property type="evidence" value="ECO:0007669"/>
    <property type="project" value="InterPro"/>
</dbReference>
<evidence type="ECO:0000256" key="1">
    <source>
        <dbReference type="ARBA" id="ARBA00004418"/>
    </source>
</evidence>
<reference evidence="7 8" key="1">
    <citation type="submission" date="2016-10" db="EMBL/GenBank/DDBJ databases">
        <authorList>
            <person name="de Groot N.N."/>
        </authorList>
    </citation>
    <scope>NUCLEOTIDE SEQUENCE [LARGE SCALE GENOMIC DNA]</scope>
    <source>
        <strain evidence="7 8">DSM 22274</strain>
    </source>
</reference>
<dbReference type="NCBIfam" id="TIGR01728">
    <property type="entry name" value="SsuA_fam"/>
    <property type="match status" value="1"/>
</dbReference>
<feature type="domain" description="Solute-binding protein family 3/N-terminal" evidence="6">
    <location>
        <begin position="45"/>
        <end position="260"/>
    </location>
</feature>
<dbReference type="SMART" id="SM00062">
    <property type="entry name" value="PBPb"/>
    <property type="match status" value="1"/>
</dbReference>
<feature type="chain" id="PRO_5039539316" evidence="5">
    <location>
        <begin position="25"/>
        <end position="341"/>
    </location>
</feature>
<sequence length="341" mass="35696">MSTSFSRRNVLQLSLGAAAISLLAACSAKDDGAKAAGAAGKEAVEIKVGYIADYNGAALMAVADQEGLWAKAGLAPKYLPFTNGPLAIQALGTNNVDVAYIGSGALWLPASGKAEIWAVNSVSNADRIIAQAGINSLADLKGKKLAVPTGTSGDQLFTLALEKEGLTRDDFEVTAMEPPAIVAAFAAGQIDGAALWYPLIDSAKKGKPDLVELFSNEDFIDQFTFPSTFVAGPGRAAKDKELATSFISVIKAANDYRLANQETTISATATFLKLKDADMASQASVAKLFTSKELEGLSAEGTIDTWLTALQEQFKAAEKIPVVVDPKTFYNSELYVSAPAA</sequence>
<comment type="similarity">
    <text evidence="2">Belongs to the bacterial solute-binding protein SsuA/TauA family.</text>
</comment>
<evidence type="ECO:0000256" key="2">
    <source>
        <dbReference type="ARBA" id="ARBA00010742"/>
    </source>
</evidence>
<evidence type="ECO:0000256" key="3">
    <source>
        <dbReference type="ARBA" id="ARBA00022448"/>
    </source>
</evidence>
<dbReference type="GO" id="GO:0016020">
    <property type="term" value="C:membrane"/>
    <property type="evidence" value="ECO:0007669"/>
    <property type="project" value="InterPro"/>
</dbReference>
<proteinExistence type="inferred from homology"/>
<protein>
    <submittedName>
        <fullName evidence="7">NitT/TauT family transport system substrate-binding protein</fullName>
    </submittedName>
</protein>
<evidence type="ECO:0000256" key="4">
    <source>
        <dbReference type="ARBA" id="ARBA00022729"/>
    </source>
</evidence>
<evidence type="ECO:0000313" key="7">
    <source>
        <dbReference type="EMBL" id="SEE43579.1"/>
    </source>
</evidence>
<accession>A0A1H5ITI5</accession>
<dbReference type="EMBL" id="FNTV01000001">
    <property type="protein sequence ID" value="SEE43579.1"/>
    <property type="molecule type" value="Genomic_DNA"/>
</dbReference>
<gene>
    <name evidence="7" type="ORF">SAMN04489740_1405</name>
</gene>
<dbReference type="InterPro" id="IPR006311">
    <property type="entry name" value="TAT_signal"/>
</dbReference>
<organism evidence="7 8">
    <name type="scientific">Arthrobacter alpinus</name>
    <dbReference type="NCBI Taxonomy" id="656366"/>
    <lineage>
        <taxon>Bacteria</taxon>
        <taxon>Bacillati</taxon>
        <taxon>Actinomycetota</taxon>
        <taxon>Actinomycetes</taxon>
        <taxon>Micrococcales</taxon>
        <taxon>Micrococcaceae</taxon>
        <taxon>Arthrobacter</taxon>
    </lineage>
</organism>
<dbReference type="PANTHER" id="PTHR30024">
    <property type="entry name" value="ALIPHATIC SULFONATES-BINDING PROTEIN-RELATED"/>
    <property type="match status" value="1"/>
</dbReference>
<dbReference type="PANTHER" id="PTHR30024:SF47">
    <property type="entry name" value="TAURINE-BINDING PERIPLASMIC PROTEIN"/>
    <property type="match status" value="1"/>
</dbReference>
<dbReference type="Proteomes" id="UP000182725">
    <property type="component" value="Unassembled WGS sequence"/>
</dbReference>
<name>A0A1H5ITI5_9MICC</name>
<keyword evidence="4 5" id="KW-0732">Signal</keyword>
<dbReference type="InterPro" id="IPR010067">
    <property type="entry name" value="ABC_SsuA_sub-bd"/>
</dbReference>
<dbReference type="Gene3D" id="3.40.190.10">
    <property type="entry name" value="Periplasmic binding protein-like II"/>
    <property type="match status" value="2"/>
</dbReference>
<dbReference type="RefSeq" id="WP_074711127.1">
    <property type="nucleotide sequence ID" value="NZ_FNTV01000001.1"/>
</dbReference>
<dbReference type="GO" id="GO:0042597">
    <property type="term" value="C:periplasmic space"/>
    <property type="evidence" value="ECO:0007669"/>
    <property type="project" value="UniProtKB-SubCell"/>
</dbReference>
<evidence type="ECO:0000313" key="8">
    <source>
        <dbReference type="Proteomes" id="UP000182725"/>
    </source>
</evidence>
<keyword evidence="3" id="KW-0813">Transport</keyword>
<dbReference type="InterPro" id="IPR015168">
    <property type="entry name" value="SsuA/THI5"/>
</dbReference>
<evidence type="ECO:0000256" key="5">
    <source>
        <dbReference type="SAM" id="SignalP"/>
    </source>
</evidence>
<dbReference type="PROSITE" id="PS51257">
    <property type="entry name" value="PROKAR_LIPOPROTEIN"/>
    <property type="match status" value="1"/>
</dbReference>
<dbReference type="SUPFAM" id="SSF53850">
    <property type="entry name" value="Periplasmic binding protein-like II"/>
    <property type="match status" value="1"/>
</dbReference>
<feature type="signal peptide" evidence="5">
    <location>
        <begin position="1"/>
        <end position="24"/>
    </location>
</feature>
<dbReference type="AlphaFoldDB" id="A0A1H5ITI5"/>